<dbReference type="InterPro" id="IPR044872">
    <property type="entry name" value="CcmK/CsoS1_BMC"/>
</dbReference>
<comment type="similarity">
    <text evidence="3">Belongs to the bacterial microcompartments protein family.</text>
</comment>
<dbReference type="RefSeq" id="WP_158950574.1">
    <property type="nucleotide sequence ID" value="NZ_CP046400.1"/>
</dbReference>
<keyword evidence="2" id="KW-1283">Bacterial microcompartment</keyword>
<dbReference type="PANTHER" id="PTHR33941">
    <property type="entry name" value="PROPANEDIOL UTILIZATION PROTEIN PDUA"/>
    <property type="match status" value="1"/>
</dbReference>
<comment type="subcellular location">
    <subcellularLocation>
        <location evidence="1">Bacterial microcompartment</location>
    </subcellularLocation>
</comment>
<accession>A0A6I6JLS7</accession>
<dbReference type="KEGG" id="psel:GM415_17765"/>
<feature type="domain" description="BMC" evidence="4">
    <location>
        <begin position="3"/>
        <end position="88"/>
    </location>
</feature>
<evidence type="ECO:0000259" key="4">
    <source>
        <dbReference type="PROSITE" id="PS51930"/>
    </source>
</evidence>
<reference evidence="5 6" key="1">
    <citation type="submission" date="2019-11" db="EMBL/GenBank/DDBJ databases">
        <authorList>
            <person name="Zheng R.K."/>
            <person name="Sun C.M."/>
        </authorList>
    </citation>
    <scope>NUCLEOTIDE SEQUENCE [LARGE SCALE GENOMIC DNA]</scope>
    <source>
        <strain evidence="5 6">SRB007</strain>
    </source>
</reference>
<dbReference type="InterPro" id="IPR000249">
    <property type="entry name" value="BMC_dom"/>
</dbReference>
<dbReference type="Pfam" id="PF00936">
    <property type="entry name" value="BMC"/>
    <property type="match status" value="2"/>
</dbReference>
<evidence type="ECO:0000313" key="5">
    <source>
        <dbReference type="EMBL" id="QGY41890.1"/>
    </source>
</evidence>
<name>A0A6I6JLS7_9BACT</name>
<keyword evidence="6" id="KW-1185">Reference proteome</keyword>
<dbReference type="SMART" id="SM00877">
    <property type="entry name" value="BMC"/>
    <property type="match status" value="2"/>
</dbReference>
<dbReference type="Gene3D" id="3.30.70.1710">
    <property type="match status" value="2"/>
</dbReference>
<organism evidence="5 6">
    <name type="scientific">Pseudodesulfovibrio cashew</name>
    <dbReference type="NCBI Taxonomy" id="2678688"/>
    <lineage>
        <taxon>Bacteria</taxon>
        <taxon>Pseudomonadati</taxon>
        <taxon>Thermodesulfobacteriota</taxon>
        <taxon>Desulfovibrionia</taxon>
        <taxon>Desulfovibrionales</taxon>
        <taxon>Desulfovibrionaceae</taxon>
    </lineage>
</organism>
<evidence type="ECO:0000256" key="1">
    <source>
        <dbReference type="ARBA" id="ARBA00024322"/>
    </source>
</evidence>
<feature type="domain" description="BMC" evidence="4">
    <location>
        <begin position="94"/>
        <end position="178"/>
    </location>
</feature>
<proteinExistence type="inferred from homology"/>
<dbReference type="PROSITE" id="PS51930">
    <property type="entry name" value="BMC_2"/>
    <property type="match status" value="2"/>
</dbReference>
<dbReference type="GO" id="GO:0031469">
    <property type="term" value="C:bacterial microcompartment"/>
    <property type="evidence" value="ECO:0007669"/>
    <property type="project" value="UniProtKB-SubCell"/>
</dbReference>
<dbReference type="InterPro" id="IPR037233">
    <property type="entry name" value="CcmK-like_sf"/>
</dbReference>
<dbReference type="CDD" id="cd07053">
    <property type="entry name" value="BMC_PduT_repeat1"/>
    <property type="match status" value="1"/>
</dbReference>
<dbReference type="InterPro" id="IPR011238">
    <property type="entry name" value="Micro_shell_prot_PduT"/>
</dbReference>
<evidence type="ECO:0000313" key="6">
    <source>
        <dbReference type="Proteomes" id="UP000428328"/>
    </source>
</evidence>
<dbReference type="SUPFAM" id="SSF143414">
    <property type="entry name" value="CcmK-like"/>
    <property type="match status" value="2"/>
</dbReference>
<evidence type="ECO:0000256" key="2">
    <source>
        <dbReference type="ARBA" id="ARBA00024446"/>
    </source>
</evidence>
<dbReference type="CDD" id="cd07054">
    <property type="entry name" value="BMC_PduT_repeat2"/>
    <property type="match status" value="1"/>
</dbReference>
<dbReference type="InterPro" id="IPR050575">
    <property type="entry name" value="BMC_shell"/>
</dbReference>
<evidence type="ECO:0000256" key="3">
    <source>
        <dbReference type="PROSITE-ProRule" id="PRU01278"/>
    </source>
</evidence>
<dbReference type="Proteomes" id="UP000428328">
    <property type="component" value="Chromosome"/>
</dbReference>
<gene>
    <name evidence="5" type="ORF">GM415_17765</name>
</gene>
<sequence>MDTLGVVECKSIASGVAVADAMMKIADVELVRAGTICSGRYMIYVSGTRAAVDASVNEAGESGRALKGAFVISGVSDQVLSALRKESPVNPADALAVIECRCVSAGINAADVAVKRSDAILARLVTGQGINGKSYFVLSGDVASVREAVEAAEVALGTELIEAVVIPRPDASVVNSLVKGVR</sequence>
<dbReference type="EMBL" id="CP046400">
    <property type="protein sequence ID" value="QGY41890.1"/>
    <property type="molecule type" value="Genomic_DNA"/>
</dbReference>
<dbReference type="PIRSF" id="PIRSF034834">
    <property type="entry name" value="PduT"/>
    <property type="match status" value="1"/>
</dbReference>
<protein>
    <submittedName>
        <fullName evidence="5">BMC domain-containing protein</fullName>
    </submittedName>
</protein>
<dbReference type="PANTHER" id="PTHR33941:SF11">
    <property type="entry name" value="BACTERIAL MICROCOMPARTMENT SHELL PROTEIN PDUJ"/>
    <property type="match status" value="1"/>
</dbReference>
<dbReference type="AlphaFoldDB" id="A0A6I6JLS7"/>